<dbReference type="Gene3D" id="1.10.460.10">
    <property type="entry name" value="Topoisomerase I, domain 2"/>
    <property type="match status" value="2"/>
</dbReference>
<feature type="domain" description="Topo IA-type catalytic" evidence="9">
    <location>
        <begin position="129"/>
        <end position="634"/>
    </location>
</feature>
<comment type="catalytic activity">
    <reaction evidence="1">
        <text>ATP-independent breakage of single-stranded DNA, followed by passage and rejoining.</text>
        <dbReference type="EC" id="5.6.2.1"/>
    </reaction>
</comment>
<dbReference type="InterPro" id="IPR003601">
    <property type="entry name" value="Topo_IA_2"/>
</dbReference>
<evidence type="ECO:0000256" key="3">
    <source>
        <dbReference type="ARBA" id="ARBA00012891"/>
    </source>
</evidence>
<comment type="similarity">
    <text evidence="2">Belongs to the type IA topoisomerase family.</text>
</comment>
<feature type="compositionally biased region" description="Basic and acidic residues" evidence="7">
    <location>
        <begin position="331"/>
        <end position="351"/>
    </location>
</feature>
<evidence type="ECO:0000259" key="8">
    <source>
        <dbReference type="PROSITE" id="PS50880"/>
    </source>
</evidence>
<evidence type="ECO:0000256" key="6">
    <source>
        <dbReference type="ARBA" id="ARBA00023235"/>
    </source>
</evidence>
<dbReference type="InterPro" id="IPR013497">
    <property type="entry name" value="Topo_IA_cen"/>
</dbReference>
<dbReference type="InterPro" id="IPR023406">
    <property type="entry name" value="Topo_IA_AS"/>
</dbReference>
<dbReference type="SMART" id="SM00493">
    <property type="entry name" value="TOPRIM"/>
    <property type="match status" value="1"/>
</dbReference>
<keyword evidence="5" id="KW-0238">DNA-binding</keyword>
<dbReference type="PROSITE" id="PS00396">
    <property type="entry name" value="TOPO_IA_1"/>
    <property type="match status" value="1"/>
</dbReference>
<dbReference type="SMART" id="SM00436">
    <property type="entry name" value="TOP1Bc"/>
    <property type="match status" value="1"/>
</dbReference>
<dbReference type="Pfam" id="PF01751">
    <property type="entry name" value="Toprim"/>
    <property type="match status" value="1"/>
</dbReference>
<dbReference type="SUPFAM" id="SSF56712">
    <property type="entry name" value="Prokaryotic type I DNA topoisomerase"/>
    <property type="match status" value="1"/>
</dbReference>
<proteinExistence type="inferred from homology"/>
<evidence type="ECO:0000259" key="9">
    <source>
        <dbReference type="PROSITE" id="PS52039"/>
    </source>
</evidence>
<dbReference type="Gene3D" id="1.10.290.10">
    <property type="entry name" value="Topoisomerase I, domain 4"/>
    <property type="match status" value="1"/>
</dbReference>
<dbReference type="SMART" id="SM00437">
    <property type="entry name" value="TOP1Ac"/>
    <property type="match status" value="1"/>
</dbReference>
<sequence length="844" mass="95855">MSYTLIIVESPAKCNKIESYLGEGYKCAASFGHIRELADGLNAIDIQNNFQPTFKECEDKKPQIAKLRKLIDSAKEVILASDDDREGEAIAWHLCQVFGLPVSKTKRIVFHEITETALKNAVANPTTINMNIVNAQISRQVLDVLVGYKLSPVLWKYVSRNSKKGLSAGRCQTPALRLVYENQKEIDASPGKKVYTTTGYFTAHTLPFTLNYNHTNEIEMSTFLEASVNFDHSYSCSPLRTTIKQPPTPFTTSTLQQAANNELRISPKETMKICQTLYESGYITYMRTDSTTLSEDFIGKTNTYIEKTYGREYIFVKEEKEKKSTKKKTTKKELKKDTGPDPDHCAHEAIRPTDITMTNIKEEELSPKEIKMYALIHRNTLESCMAPATYKGFTAIISAPAIPLAVGEGRHGAILPRQQTQQMELPPEYRYSIEQPIFQGWKIVAGVEDNSKEYNYLQVQALAKSSQVQALAKSSQVQALLNTKNSITYKKITSKVSMKDLKSHLSEAKLVQLMEQNGIGRPSTFSSLVDKIQERGYVKVDTVKGKTLKCIDFELEGDELSELEVDRDFGNEKNKLVIQPTGILILEFLLQHFDPLFMYDYTKHMEDSLDLIAKGDKQWYELCRECLEQINILTNELKVDKKEQKSKDDADADKNKINITNKISIKVDEHHTYIIGKHGPVLKCTMEGRADGSVITFKPVREDIDMEKLKKGGYTVEELVVENKLTGHYLGLYDKKEVYLKNGKFGYYVEYGDVKKAVRIGLKTPTEVTIDDVADVLFDSSSEKVFHRVIDENTSIRNGKFGDYIFYKTKTMKKPQFIKLAGFKEDYKTCDVSSLIKWTLLKKV</sequence>
<feature type="region of interest" description="Disordered" evidence="7">
    <location>
        <begin position="321"/>
        <end position="353"/>
    </location>
</feature>
<evidence type="ECO:0000256" key="4">
    <source>
        <dbReference type="ARBA" id="ARBA00023029"/>
    </source>
</evidence>
<keyword evidence="6" id="KW-0413">Isomerase</keyword>
<accession>A0A6C0HHD7</accession>
<dbReference type="InterPro" id="IPR013825">
    <property type="entry name" value="Topo_IA_cen_sub2"/>
</dbReference>
<evidence type="ECO:0000313" key="10">
    <source>
        <dbReference type="EMBL" id="QHT79433.1"/>
    </source>
</evidence>
<reference evidence="10" key="1">
    <citation type="journal article" date="2020" name="Nature">
        <title>Giant virus diversity and host interactions through global metagenomics.</title>
        <authorList>
            <person name="Schulz F."/>
            <person name="Roux S."/>
            <person name="Paez-Espino D."/>
            <person name="Jungbluth S."/>
            <person name="Walsh D.A."/>
            <person name="Denef V.J."/>
            <person name="McMahon K.D."/>
            <person name="Konstantinidis K.T."/>
            <person name="Eloe-Fadrosh E.A."/>
            <person name="Kyrpides N.C."/>
            <person name="Woyke T."/>
        </authorList>
    </citation>
    <scope>NUCLEOTIDE SEQUENCE</scope>
    <source>
        <strain evidence="10">GVMAG-M-3300023184-101</strain>
    </source>
</reference>
<dbReference type="Gene3D" id="3.40.50.140">
    <property type="match status" value="1"/>
</dbReference>
<dbReference type="PANTHER" id="PTHR42785:SF1">
    <property type="entry name" value="DNA TOPOISOMERASE"/>
    <property type="match status" value="1"/>
</dbReference>
<name>A0A6C0HHD7_9ZZZZ</name>
<dbReference type="InterPro" id="IPR000380">
    <property type="entry name" value="Topo_IA"/>
</dbReference>
<dbReference type="Gene3D" id="2.70.20.10">
    <property type="entry name" value="Topoisomerase I, domain 3"/>
    <property type="match status" value="1"/>
</dbReference>
<organism evidence="10">
    <name type="scientific">viral metagenome</name>
    <dbReference type="NCBI Taxonomy" id="1070528"/>
    <lineage>
        <taxon>unclassified sequences</taxon>
        <taxon>metagenomes</taxon>
        <taxon>organismal metagenomes</taxon>
    </lineage>
</organism>
<dbReference type="Pfam" id="PF01131">
    <property type="entry name" value="Topoisom_bac"/>
    <property type="match status" value="1"/>
</dbReference>
<dbReference type="GO" id="GO:0003917">
    <property type="term" value="F:DNA topoisomerase type I (single strand cut, ATP-independent) activity"/>
    <property type="evidence" value="ECO:0007669"/>
    <property type="project" value="UniProtKB-EC"/>
</dbReference>
<feature type="domain" description="Toprim" evidence="8">
    <location>
        <begin position="3"/>
        <end position="113"/>
    </location>
</feature>
<dbReference type="GO" id="GO:0006265">
    <property type="term" value="P:DNA topological change"/>
    <property type="evidence" value="ECO:0007669"/>
    <property type="project" value="InterPro"/>
</dbReference>
<evidence type="ECO:0000256" key="2">
    <source>
        <dbReference type="ARBA" id="ARBA00009446"/>
    </source>
</evidence>
<dbReference type="InterPro" id="IPR013824">
    <property type="entry name" value="Topo_IA_cen_sub1"/>
</dbReference>
<dbReference type="AlphaFoldDB" id="A0A6C0HHD7"/>
<dbReference type="PROSITE" id="PS50880">
    <property type="entry name" value="TOPRIM"/>
    <property type="match status" value="1"/>
</dbReference>
<dbReference type="InterPro" id="IPR006171">
    <property type="entry name" value="TOPRIM_dom"/>
</dbReference>
<evidence type="ECO:0000256" key="7">
    <source>
        <dbReference type="SAM" id="MobiDB-lite"/>
    </source>
</evidence>
<evidence type="ECO:0000256" key="5">
    <source>
        <dbReference type="ARBA" id="ARBA00023125"/>
    </source>
</evidence>
<dbReference type="InterPro" id="IPR003602">
    <property type="entry name" value="Topo_IA_DNA-bd_dom"/>
</dbReference>
<dbReference type="PROSITE" id="PS52039">
    <property type="entry name" value="TOPO_IA_2"/>
    <property type="match status" value="1"/>
</dbReference>
<dbReference type="InterPro" id="IPR023405">
    <property type="entry name" value="Topo_IA_core_domain"/>
</dbReference>
<dbReference type="CDD" id="cd00186">
    <property type="entry name" value="TOP1Ac"/>
    <property type="match status" value="1"/>
</dbReference>
<evidence type="ECO:0000256" key="1">
    <source>
        <dbReference type="ARBA" id="ARBA00000213"/>
    </source>
</evidence>
<keyword evidence="4" id="KW-0799">Topoisomerase</keyword>
<dbReference type="PANTHER" id="PTHR42785">
    <property type="entry name" value="DNA TOPOISOMERASE, TYPE IA, CORE"/>
    <property type="match status" value="1"/>
</dbReference>
<dbReference type="EMBL" id="MN739949">
    <property type="protein sequence ID" value="QHT79433.1"/>
    <property type="molecule type" value="Genomic_DNA"/>
</dbReference>
<dbReference type="GO" id="GO:0003677">
    <property type="term" value="F:DNA binding"/>
    <property type="evidence" value="ECO:0007669"/>
    <property type="project" value="UniProtKB-KW"/>
</dbReference>
<protein>
    <recommendedName>
        <fullName evidence="3">DNA topoisomerase</fullName>
        <ecNumber evidence="3">5.6.2.1</ecNumber>
    </recommendedName>
</protein>
<dbReference type="PRINTS" id="PR00417">
    <property type="entry name" value="PRTPISMRASEI"/>
</dbReference>
<dbReference type="EC" id="5.6.2.1" evidence="3"/>
<dbReference type="InterPro" id="IPR013826">
    <property type="entry name" value="Topo_IA_cen_sub3"/>
</dbReference>